<keyword evidence="2" id="KW-1185">Reference proteome</keyword>
<name>A0AA41Z7L1_9SPHN</name>
<gene>
    <name evidence="1" type="ORF">NEE01_06390</name>
</gene>
<dbReference type="AlphaFoldDB" id="A0AA41Z7L1"/>
<comment type="caution">
    <text evidence="1">The sequence shown here is derived from an EMBL/GenBank/DDBJ whole genome shotgun (WGS) entry which is preliminary data.</text>
</comment>
<proteinExistence type="predicted"/>
<sequence>MTKALFAVLPLIALVGCVDDRPGMPGPVRQCRADAVQRFVGAPYRPDLQRRARHMSGARSVRVLYPGQAATMDFRADRLNIMIGERNIVRSISCG</sequence>
<evidence type="ECO:0000313" key="2">
    <source>
        <dbReference type="Proteomes" id="UP001165565"/>
    </source>
</evidence>
<dbReference type="Proteomes" id="UP001165565">
    <property type="component" value="Unassembled WGS sequence"/>
</dbReference>
<organism evidence="1 2">
    <name type="scientific">Sphingomonas lycopersici</name>
    <dbReference type="NCBI Taxonomy" id="2951807"/>
    <lineage>
        <taxon>Bacteria</taxon>
        <taxon>Pseudomonadati</taxon>
        <taxon>Pseudomonadota</taxon>
        <taxon>Alphaproteobacteria</taxon>
        <taxon>Sphingomonadales</taxon>
        <taxon>Sphingomonadaceae</taxon>
        <taxon>Sphingomonas</taxon>
    </lineage>
</organism>
<accession>A0AA41Z7L1</accession>
<reference evidence="1" key="1">
    <citation type="submission" date="2022-06" db="EMBL/GenBank/DDBJ databases">
        <title>Sphingomonas sp. nov. isolated from rhizosphere soil of tomato.</title>
        <authorList>
            <person name="Dong H."/>
            <person name="Gao R."/>
        </authorList>
    </citation>
    <scope>NUCLEOTIDE SEQUENCE</scope>
    <source>
        <strain evidence="1">MMSM24</strain>
    </source>
</reference>
<dbReference type="PANTHER" id="PTHR39600">
    <property type="entry name" value="PEPTIDASE INHIBITOR I78 FAMILY PROTEIN"/>
    <property type="match status" value="1"/>
</dbReference>
<dbReference type="PROSITE" id="PS51257">
    <property type="entry name" value="PROKAR_LIPOPROTEIN"/>
    <property type="match status" value="1"/>
</dbReference>
<protein>
    <submittedName>
        <fullName evidence="1">I78 family peptidase inhibitor</fullName>
    </submittedName>
</protein>
<dbReference type="InterPro" id="IPR021719">
    <property type="entry name" value="Prot_inh_I78"/>
</dbReference>
<dbReference type="Pfam" id="PF11720">
    <property type="entry name" value="Inhibitor_I78"/>
    <property type="match status" value="1"/>
</dbReference>
<dbReference type="EMBL" id="JANFAV010000003">
    <property type="protein sequence ID" value="MCW6534413.1"/>
    <property type="molecule type" value="Genomic_DNA"/>
</dbReference>
<dbReference type="PANTHER" id="PTHR39600:SF1">
    <property type="entry name" value="PEPTIDASE INHIBITOR I78 FAMILY PROTEIN"/>
    <property type="match status" value="1"/>
</dbReference>
<evidence type="ECO:0000313" key="1">
    <source>
        <dbReference type="EMBL" id="MCW6534413.1"/>
    </source>
</evidence>
<dbReference type="RefSeq" id="WP_265268330.1">
    <property type="nucleotide sequence ID" value="NZ_JANFAU010000002.1"/>
</dbReference>
<dbReference type="Gene3D" id="3.30.10.10">
    <property type="entry name" value="Trypsin Inhibitor V, subunit A"/>
    <property type="match status" value="1"/>
</dbReference>